<reference evidence="3" key="1">
    <citation type="submission" date="2017-02" db="UniProtKB">
        <authorList>
            <consortium name="WormBaseParasite"/>
        </authorList>
    </citation>
    <scope>IDENTIFICATION</scope>
</reference>
<dbReference type="WBParaSite" id="HNAJ_0000509901-mRNA-1">
    <property type="protein sequence ID" value="HNAJ_0000509901-mRNA-1"/>
    <property type="gene ID" value="HNAJ_0000509901"/>
</dbReference>
<gene>
    <name evidence="1" type="ORF">HNAJ_LOCUS5097</name>
</gene>
<keyword evidence="2" id="KW-1185">Reference proteome</keyword>
<evidence type="ECO:0000313" key="1">
    <source>
        <dbReference type="EMBL" id="VDO00957.1"/>
    </source>
</evidence>
<name>A0A0R3TDG0_RODNA</name>
<dbReference type="Proteomes" id="UP000278807">
    <property type="component" value="Unassembled WGS sequence"/>
</dbReference>
<protein>
    <submittedName>
        <fullName evidence="1 3">Uncharacterized protein</fullName>
    </submittedName>
</protein>
<sequence length="74" mass="8111">MSARQDMWDTLSLCAPSYVCMSARQDWEVGRTTLGAATVQTVTTSLCLFDLIRHPDHDRTGDLGGATVQTVTNH</sequence>
<dbReference type="EMBL" id="UZAE01004049">
    <property type="protein sequence ID" value="VDO00957.1"/>
    <property type="molecule type" value="Genomic_DNA"/>
</dbReference>
<organism evidence="3">
    <name type="scientific">Rodentolepis nana</name>
    <name type="common">Dwarf tapeworm</name>
    <name type="synonym">Hymenolepis nana</name>
    <dbReference type="NCBI Taxonomy" id="102285"/>
    <lineage>
        <taxon>Eukaryota</taxon>
        <taxon>Metazoa</taxon>
        <taxon>Spiralia</taxon>
        <taxon>Lophotrochozoa</taxon>
        <taxon>Platyhelminthes</taxon>
        <taxon>Cestoda</taxon>
        <taxon>Eucestoda</taxon>
        <taxon>Cyclophyllidea</taxon>
        <taxon>Hymenolepididae</taxon>
        <taxon>Rodentolepis</taxon>
    </lineage>
</organism>
<accession>A0A0R3TDG0</accession>
<reference evidence="1 2" key="2">
    <citation type="submission" date="2018-11" db="EMBL/GenBank/DDBJ databases">
        <authorList>
            <consortium name="Pathogen Informatics"/>
        </authorList>
    </citation>
    <scope>NUCLEOTIDE SEQUENCE [LARGE SCALE GENOMIC DNA]</scope>
</reference>
<evidence type="ECO:0000313" key="2">
    <source>
        <dbReference type="Proteomes" id="UP000278807"/>
    </source>
</evidence>
<evidence type="ECO:0000313" key="3">
    <source>
        <dbReference type="WBParaSite" id="HNAJ_0000509901-mRNA-1"/>
    </source>
</evidence>
<proteinExistence type="predicted"/>
<dbReference type="AlphaFoldDB" id="A0A0R3TDG0"/>